<keyword evidence="1" id="KW-0812">Transmembrane</keyword>
<feature type="transmembrane region" description="Helical" evidence="1">
    <location>
        <begin position="35"/>
        <end position="57"/>
    </location>
</feature>
<dbReference type="EMBL" id="SJDL01000026">
    <property type="protein sequence ID" value="TBW52917.1"/>
    <property type="molecule type" value="Genomic_DNA"/>
</dbReference>
<gene>
    <name evidence="2" type="ORF">EZI54_15595</name>
</gene>
<sequence>MGVLYVAFVLVCGYIFTSLHLPARYQQKRSSGWESYFSVAFYGFVFVILATLIVMLIDGFDVPSRALPHLDTTLGRLNRHIGDYTSQAVTPRELLIALLAFLLAGVSGGVSKWRTKNPAIRLRKLRKACLGDELEGIFLDALRSEQWVSLTLDTRKCYIGIVTHVHTEAALLDSISIIPTLSGYRDDDDLELKLLRNYYHHYEEKGLLEEGTQLDRLSEFRIVIPTKHIVHVSFFDLNAYKSLRESQAIPATA</sequence>
<feature type="transmembrane region" description="Helical" evidence="1">
    <location>
        <begin position="94"/>
        <end position="113"/>
    </location>
</feature>
<reference evidence="2 3" key="1">
    <citation type="submission" date="2019-02" db="EMBL/GenBank/DDBJ databases">
        <title>Marinobacter halodurans sp. nov., a marine bacterium isolated from sea tidal flat.</title>
        <authorList>
            <person name="Yoo Y."/>
            <person name="Lee D.W."/>
            <person name="Kim B.S."/>
            <person name="Kim J.-J."/>
        </authorList>
    </citation>
    <scope>NUCLEOTIDE SEQUENCE [LARGE SCALE GENOMIC DNA]</scope>
    <source>
        <strain evidence="2 3">YJ-S3-2</strain>
    </source>
</reference>
<dbReference type="Proteomes" id="UP000313645">
    <property type="component" value="Unassembled WGS sequence"/>
</dbReference>
<dbReference type="RefSeq" id="WP_131482811.1">
    <property type="nucleotide sequence ID" value="NZ_SJDL01000026.1"/>
</dbReference>
<keyword evidence="1" id="KW-1133">Transmembrane helix</keyword>
<comment type="caution">
    <text evidence="2">The sequence shown here is derived from an EMBL/GenBank/DDBJ whole genome shotgun (WGS) entry which is preliminary data.</text>
</comment>
<keyword evidence="1" id="KW-0472">Membrane</keyword>
<evidence type="ECO:0000313" key="3">
    <source>
        <dbReference type="Proteomes" id="UP000313645"/>
    </source>
</evidence>
<proteinExistence type="predicted"/>
<name>A0ABY1ZHK1_9GAMM</name>
<keyword evidence="3" id="KW-1185">Reference proteome</keyword>
<feature type="transmembrane region" description="Helical" evidence="1">
    <location>
        <begin position="6"/>
        <end position="23"/>
    </location>
</feature>
<organism evidence="2 3">
    <name type="scientific">Marinobacter halodurans</name>
    <dbReference type="NCBI Taxonomy" id="2528979"/>
    <lineage>
        <taxon>Bacteria</taxon>
        <taxon>Pseudomonadati</taxon>
        <taxon>Pseudomonadota</taxon>
        <taxon>Gammaproteobacteria</taxon>
        <taxon>Pseudomonadales</taxon>
        <taxon>Marinobacteraceae</taxon>
        <taxon>Marinobacter</taxon>
    </lineage>
</organism>
<protein>
    <submittedName>
        <fullName evidence="2">Uncharacterized protein</fullName>
    </submittedName>
</protein>
<evidence type="ECO:0000256" key="1">
    <source>
        <dbReference type="SAM" id="Phobius"/>
    </source>
</evidence>
<accession>A0ABY1ZHK1</accession>
<evidence type="ECO:0000313" key="2">
    <source>
        <dbReference type="EMBL" id="TBW52917.1"/>
    </source>
</evidence>